<name>A0A508WWL7_9HYPH</name>
<feature type="region of interest" description="Disordered" evidence="1">
    <location>
        <begin position="1"/>
        <end position="23"/>
    </location>
</feature>
<gene>
    <name evidence="2" type="ORF">EMEDMD4_1310045</name>
</gene>
<sequence>MQYFERLASDEGAHEMASAGPDETVHHGLTATLIEAGMRWTLDWV</sequence>
<protein>
    <submittedName>
        <fullName evidence="2">Uncharacterized protein</fullName>
    </submittedName>
</protein>
<organism evidence="2">
    <name type="scientific">Sinorhizobium medicae</name>
    <dbReference type="NCBI Taxonomy" id="110321"/>
    <lineage>
        <taxon>Bacteria</taxon>
        <taxon>Pseudomonadati</taxon>
        <taxon>Pseudomonadota</taxon>
        <taxon>Alphaproteobacteria</taxon>
        <taxon>Hyphomicrobiales</taxon>
        <taxon>Rhizobiaceae</taxon>
        <taxon>Sinorhizobium/Ensifer group</taxon>
        <taxon>Sinorhizobium</taxon>
    </lineage>
</organism>
<proteinExistence type="predicted"/>
<evidence type="ECO:0000256" key="1">
    <source>
        <dbReference type="SAM" id="MobiDB-lite"/>
    </source>
</evidence>
<dbReference type="AlphaFoldDB" id="A0A508WWL7"/>
<reference evidence="2" key="1">
    <citation type="submission" date="2019-06" db="EMBL/GenBank/DDBJ databases">
        <authorList>
            <person name="Le Quere A."/>
            <person name="Colella S."/>
        </authorList>
    </citation>
    <scope>NUCLEOTIDE SEQUENCE</scope>
    <source>
        <strain evidence="2">EmedicaeMD41</strain>
    </source>
</reference>
<evidence type="ECO:0000313" key="2">
    <source>
        <dbReference type="EMBL" id="VTZ60051.1"/>
    </source>
</evidence>
<dbReference type="EMBL" id="CABFNB010000037">
    <property type="protein sequence ID" value="VTZ60051.1"/>
    <property type="molecule type" value="Genomic_DNA"/>
</dbReference>
<dbReference type="Proteomes" id="UP000507954">
    <property type="component" value="Unassembled WGS sequence"/>
</dbReference>
<accession>A0A508WWL7</accession>